<feature type="region of interest" description="Disordered" evidence="1">
    <location>
        <begin position="381"/>
        <end position="410"/>
    </location>
</feature>
<feature type="domain" description="Zinc knuckle CX2CX4HX4C" evidence="5">
    <location>
        <begin position="258"/>
        <end position="299"/>
    </location>
</feature>
<dbReference type="InterPro" id="IPR026960">
    <property type="entry name" value="RVT-Znf"/>
</dbReference>
<dbReference type="PANTHER" id="PTHR33116">
    <property type="entry name" value="REVERSE TRANSCRIPTASE ZINC-BINDING DOMAIN-CONTAINING PROTEIN-RELATED-RELATED"/>
    <property type="match status" value="1"/>
</dbReference>
<dbReference type="InterPro" id="IPR025558">
    <property type="entry name" value="DUF4283"/>
</dbReference>
<feature type="region of interest" description="Disordered" evidence="1">
    <location>
        <begin position="458"/>
        <end position="519"/>
    </location>
</feature>
<accession>A0A2N9F3Z0</accession>
<feature type="region of interest" description="Disordered" evidence="1">
    <location>
        <begin position="524"/>
        <end position="543"/>
    </location>
</feature>
<dbReference type="InterPro" id="IPR003465">
    <property type="entry name" value="Prot_inh_I20"/>
</dbReference>
<evidence type="ECO:0000259" key="5">
    <source>
        <dbReference type="Pfam" id="PF14392"/>
    </source>
</evidence>
<dbReference type="Pfam" id="PF02428">
    <property type="entry name" value="Prot_inhib_II"/>
    <property type="match status" value="1"/>
</dbReference>
<organism evidence="6">
    <name type="scientific">Fagus sylvatica</name>
    <name type="common">Beechnut</name>
    <dbReference type="NCBI Taxonomy" id="28930"/>
    <lineage>
        <taxon>Eukaryota</taxon>
        <taxon>Viridiplantae</taxon>
        <taxon>Streptophyta</taxon>
        <taxon>Embryophyta</taxon>
        <taxon>Tracheophyta</taxon>
        <taxon>Spermatophyta</taxon>
        <taxon>Magnoliopsida</taxon>
        <taxon>eudicotyledons</taxon>
        <taxon>Gunneridae</taxon>
        <taxon>Pentapetalae</taxon>
        <taxon>rosids</taxon>
        <taxon>fabids</taxon>
        <taxon>Fagales</taxon>
        <taxon>Fagaceae</taxon>
        <taxon>Fagus</taxon>
    </lineage>
</organism>
<dbReference type="InterPro" id="IPR025836">
    <property type="entry name" value="Zn_knuckle_CX2CX4HX4C"/>
</dbReference>
<feature type="domain" description="DUF4283" evidence="4">
    <location>
        <begin position="119"/>
        <end position="198"/>
    </location>
</feature>
<dbReference type="EMBL" id="OIVN01000524">
    <property type="protein sequence ID" value="SPC81559.1"/>
    <property type="molecule type" value="Genomic_DNA"/>
</dbReference>
<feature type="domain" description="RNase H type-1" evidence="2">
    <location>
        <begin position="1508"/>
        <end position="1617"/>
    </location>
</feature>
<dbReference type="Pfam" id="PF14392">
    <property type="entry name" value="zf-CCHC_4"/>
    <property type="match status" value="1"/>
</dbReference>
<feature type="region of interest" description="Disordered" evidence="1">
    <location>
        <begin position="331"/>
        <end position="365"/>
    </location>
</feature>
<evidence type="ECO:0000259" key="3">
    <source>
        <dbReference type="Pfam" id="PF13966"/>
    </source>
</evidence>
<dbReference type="SUPFAM" id="SSF56219">
    <property type="entry name" value="DNase I-like"/>
    <property type="match status" value="1"/>
</dbReference>
<dbReference type="Pfam" id="PF13456">
    <property type="entry name" value="RVT_3"/>
    <property type="match status" value="1"/>
</dbReference>
<dbReference type="CDD" id="cd06222">
    <property type="entry name" value="RNase_H_like"/>
    <property type="match status" value="1"/>
</dbReference>
<evidence type="ECO:0000256" key="1">
    <source>
        <dbReference type="SAM" id="MobiDB-lite"/>
    </source>
</evidence>
<gene>
    <name evidence="6" type="ORF">FSB_LOCUS9441</name>
</gene>
<name>A0A2N9F3Z0_FAGSY</name>
<dbReference type="Gene3D" id="3.60.10.10">
    <property type="entry name" value="Endonuclease/exonuclease/phosphatase"/>
    <property type="match status" value="1"/>
</dbReference>
<evidence type="ECO:0000259" key="2">
    <source>
        <dbReference type="Pfam" id="PF13456"/>
    </source>
</evidence>
<dbReference type="Pfam" id="PF13966">
    <property type="entry name" value="zf-RVT"/>
    <property type="match status" value="1"/>
</dbReference>
<evidence type="ECO:0008006" key="7">
    <source>
        <dbReference type="Google" id="ProtNLM"/>
    </source>
</evidence>
<dbReference type="GO" id="GO:0004867">
    <property type="term" value="F:serine-type endopeptidase inhibitor activity"/>
    <property type="evidence" value="ECO:0007669"/>
    <property type="project" value="InterPro"/>
</dbReference>
<dbReference type="Pfam" id="PF14111">
    <property type="entry name" value="DUF4283"/>
    <property type="match status" value="1"/>
</dbReference>
<dbReference type="SUPFAM" id="SSF100897">
    <property type="entry name" value="Plant proteinase inhibitors"/>
    <property type="match status" value="1"/>
</dbReference>
<evidence type="ECO:0000259" key="4">
    <source>
        <dbReference type="Pfam" id="PF14111"/>
    </source>
</evidence>
<protein>
    <recommendedName>
        <fullName evidence="7">Reverse transcriptase domain-containing protein</fullName>
    </recommendedName>
</protein>
<dbReference type="Gene3D" id="3.30.60.30">
    <property type="match status" value="1"/>
</dbReference>
<feature type="compositionally biased region" description="Polar residues" evidence="1">
    <location>
        <begin position="507"/>
        <end position="516"/>
    </location>
</feature>
<feature type="domain" description="Reverse transcriptase zinc-binding" evidence="3">
    <location>
        <begin position="1319"/>
        <end position="1414"/>
    </location>
</feature>
<dbReference type="PANTHER" id="PTHR33116:SF86">
    <property type="entry name" value="REVERSE TRANSCRIPTASE DOMAIN-CONTAINING PROTEIN"/>
    <property type="match status" value="1"/>
</dbReference>
<feature type="compositionally biased region" description="Polar residues" evidence="1">
    <location>
        <begin position="332"/>
        <end position="345"/>
    </location>
</feature>
<dbReference type="InterPro" id="IPR044730">
    <property type="entry name" value="RNase_H-like_dom_plant"/>
</dbReference>
<dbReference type="GO" id="GO:0003676">
    <property type="term" value="F:nucleic acid binding"/>
    <property type="evidence" value="ECO:0007669"/>
    <property type="project" value="InterPro"/>
</dbReference>
<dbReference type="InterPro" id="IPR036691">
    <property type="entry name" value="Endo/exonu/phosph_ase_sf"/>
</dbReference>
<reference evidence="6" key="1">
    <citation type="submission" date="2018-02" db="EMBL/GenBank/DDBJ databases">
        <authorList>
            <person name="Cohen D.B."/>
            <person name="Kent A.D."/>
        </authorList>
    </citation>
    <scope>NUCLEOTIDE SEQUENCE</scope>
</reference>
<evidence type="ECO:0000313" key="6">
    <source>
        <dbReference type="EMBL" id="SPC81559.1"/>
    </source>
</evidence>
<sequence>MNPEEMSAKACPLYCLDVEYMTCQSSGEKKLNPKCNCCLAPKNCTLHLVDGNSLELVPPLQGLQLATSLPPVGLLGGGVAAEMAEELEVLCRRLHLSDREKLHTRLRQDPVAQSHLEAKHSLLFKLLSTRPFNGMALLHYVRSLWASPNGMTIREIEDNLFMAVFQVEADLERIIVQSPWTFDKKLIHIVRLVGDIQPREVKFQYSAFWIHILNLPIKSMIREVGEDIGNGIGRFIEADVPEDGIGWGRYLRIRVDIDISLPLFRGKILEGVDGSPFWVDFQYEHLPTFCYQCGLLGHGGSEFIVGRGLSDKMVDGASDLYGSWLRAPPHQKTVSSRNRVSNTASAPLRRPHVAPARGNSRSSDSVPVGVFSFTARAKVVNNPVSQEPDSPKSMPGVQGGDNARSPRLDANGFKPVGFQVDDTMVGESQLFHAKTKGFGTSACGESFVKKTVGSDDVGESSTNISHAPVAMPPVSTPGGTPPVEVKGKSTSPHLGTWKKRARAQAGTGVSTPTRVTRTGKRPLQAGESDLHGLGIGSRSHKKHIKGGKADSVLVVDPETVEATEQPRRHGFGGGLALLWDGSVSLHVKSYSNFHIDVEVLNNDGLRWRMTGFYGHPEVGLRPNTWALLRQLGGLSSSPWMVLGDFNEIMSLDEQAGRGDKSLTQMGAFRNAVADCALQDLGFHGPDFTWSNKRRGAALVRVRLDRALANSDWLQLFPTAFVSHVVVVNSDHMGVMVDFQPAQCNPCPRRRKLFRFDHTWIREDGCEEVIREAWCAHTSGIHMFRLSNKIKQCRMHLLQWSKSQVRLNPHLIASKRTQLLELENQPEEYYDGGAVNALRRELSRLMGKEEVFWRQRSRVLWLKGGDRNTSFFHESASQRKKVNTIVGLRDLNDVWQTDLGSVERIAVAYFNNLFTSYIPSAVGGVVQYVDSVVTPDTNADLMRPFTHDEVKIALFQMHHSKAPGPDGWANVQMAAKLDMSKAYDRVEWEYLKAILLKLGFHERWVQLVMTCVTSATYSIMINALLRKAEKDSLIKGISICRGGPRISHLFFADDSIIFCKATVSECSALQDILYLYERASGQMINTGKTALFFSHNTPPNTRSAITNLFGTSVTTQFEKYLGLPPVIGRSKKGAFNDIKDRVHRRLQGWKEKLLSQAGRKVLIKAVIQAIPTYAMSCFKFPASLCEELSSMATGFWWGRKNGERKIHWLSRKKFLTSKKEGGMGFRDLQLFNDALLARQGYGGINGCLVQSLTVVTSPPTILSESATVDQLIHSDSMTWNKELISQIFCTRDAEMILSIPLSRRCPRDSLIWHGTRNGSFSVKSAYHVLFSLSNRQEPSSSSGSRDMSRFWASVWSAQVPPKVRLFIWKACKGILPTRVRLFARKITSSSVCPWCLEEAETVIMFCGGAICQKVWMAVSFSGLSRFSDEMGFLDVVGGVVTDFPSPAVEVFLTTAWAIWNARNATIWENKTPIVDEICQGAAALAIAFLEEGANDSEGAQALYSADVVGVGILIRDSMGLVVAVLETTVVGSGDMTQVQATAIGTALQFAFDIGLRNLVVEMGCQELLSLIQRGTPCGAPCGVLVDDICWWIPSFYVLSFSFIPKLCNKAAIALAAEALSSGSVQVWLDDQPDCVTSFVLADLA</sequence>
<dbReference type="GO" id="GO:0004523">
    <property type="term" value="F:RNA-DNA hybrid ribonuclease activity"/>
    <property type="evidence" value="ECO:0007669"/>
    <property type="project" value="InterPro"/>
</dbReference>
<dbReference type="InterPro" id="IPR002156">
    <property type="entry name" value="RNaseH_domain"/>
</dbReference>
<proteinExistence type="predicted"/>